<keyword evidence="14 15" id="KW-0472">Membrane</keyword>
<dbReference type="PROSITE" id="PS50885">
    <property type="entry name" value="HAMP"/>
    <property type="match status" value="1"/>
</dbReference>
<keyword evidence="8 15" id="KW-0812">Transmembrane</keyword>
<dbReference type="SUPFAM" id="SSF47384">
    <property type="entry name" value="Homodimeric domain of signal transducing histidine kinase"/>
    <property type="match status" value="1"/>
</dbReference>
<dbReference type="GO" id="GO:0005886">
    <property type="term" value="C:plasma membrane"/>
    <property type="evidence" value="ECO:0007669"/>
    <property type="project" value="UniProtKB-SubCell"/>
</dbReference>
<evidence type="ECO:0000256" key="15">
    <source>
        <dbReference type="SAM" id="Phobius"/>
    </source>
</evidence>
<dbReference type="InterPro" id="IPR003594">
    <property type="entry name" value="HATPase_dom"/>
</dbReference>
<evidence type="ECO:0000256" key="5">
    <source>
        <dbReference type="ARBA" id="ARBA00022519"/>
    </source>
</evidence>
<dbReference type="SMART" id="SM00304">
    <property type="entry name" value="HAMP"/>
    <property type="match status" value="1"/>
</dbReference>
<proteinExistence type="predicted"/>
<dbReference type="PANTHER" id="PTHR44936:SF5">
    <property type="entry name" value="SENSOR HISTIDINE KINASE ENVZ"/>
    <property type="match status" value="1"/>
</dbReference>
<dbReference type="CDD" id="cd06225">
    <property type="entry name" value="HAMP"/>
    <property type="match status" value="1"/>
</dbReference>
<dbReference type="EC" id="2.7.13.3" evidence="3"/>
<accession>A0A3B0TFP1</accession>
<dbReference type="SUPFAM" id="SSF55874">
    <property type="entry name" value="ATPase domain of HSP90 chaperone/DNA topoisomerase II/histidine kinase"/>
    <property type="match status" value="1"/>
</dbReference>
<evidence type="ECO:0000256" key="2">
    <source>
        <dbReference type="ARBA" id="ARBA00004429"/>
    </source>
</evidence>
<dbReference type="Pfam" id="PF00672">
    <property type="entry name" value="HAMP"/>
    <property type="match status" value="1"/>
</dbReference>
<comment type="subcellular location">
    <subcellularLocation>
        <location evidence="2">Cell inner membrane</location>
        <topology evidence="2">Multi-pass membrane protein</topology>
    </subcellularLocation>
</comment>
<feature type="transmembrane region" description="Helical" evidence="15">
    <location>
        <begin position="12"/>
        <end position="33"/>
    </location>
</feature>
<dbReference type="Gene3D" id="3.30.565.10">
    <property type="entry name" value="Histidine kinase-like ATPase, C-terminal domain"/>
    <property type="match status" value="1"/>
</dbReference>
<evidence type="ECO:0000259" key="16">
    <source>
        <dbReference type="PROSITE" id="PS50109"/>
    </source>
</evidence>
<evidence type="ECO:0000256" key="9">
    <source>
        <dbReference type="ARBA" id="ARBA00022741"/>
    </source>
</evidence>
<dbReference type="SMART" id="SM00388">
    <property type="entry name" value="HisKA"/>
    <property type="match status" value="1"/>
</dbReference>
<dbReference type="Gene3D" id="1.10.287.130">
    <property type="match status" value="1"/>
</dbReference>
<organism evidence="18">
    <name type="scientific">hydrothermal vent metagenome</name>
    <dbReference type="NCBI Taxonomy" id="652676"/>
    <lineage>
        <taxon>unclassified sequences</taxon>
        <taxon>metagenomes</taxon>
        <taxon>ecological metagenomes</taxon>
    </lineage>
</organism>
<evidence type="ECO:0000256" key="11">
    <source>
        <dbReference type="ARBA" id="ARBA00022840"/>
    </source>
</evidence>
<dbReference type="InterPro" id="IPR036890">
    <property type="entry name" value="HATPase_C_sf"/>
</dbReference>
<evidence type="ECO:0000256" key="1">
    <source>
        <dbReference type="ARBA" id="ARBA00000085"/>
    </source>
</evidence>
<dbReference type="PROSITE" id="PS50109">
    <property type="entry name" value="HIS_KIN"/>
    <property type="match status" value="1"/>
</dbReference>
<dbReference type="InterPro" id="IPR036097">
    <property type="entry name" value="HisK_dim/P_sf"/>
</dbReference>
<evidence type="ECO:0000256" key="10">
    <source>
        <dbReference type="ARBA" id="ARBA00022777"/>
    </source>
</evidence>
<sequence>MKRFIPDSIFARTFLVLIIGLAISHTISIALYVSDRSNTLVSIDGRHIGDRVALTERIIRLSPPLNRPGMVSRISDDVFKVTWTPLSNVAADEKTNSRTLEVQKAIGEHLDPNENRIIRIRDMGMQPLVLNNADGSENIAMVMVSMTLPDQSWLNFVVPLRAPTPLWTLRYILSMAVMLIAIAGFSAIVVHQLTRPLARFASASKKLGVDMHSKDIPEKGAMEIRQASKAFNQMHRRIKRFVEDRTQMIAAISHDLGTPISRMRLRAEFVDDEEQRQKMLADLSDMEKMVSDTLSFARDEAILEPMVKVDFRALLQRVCDDIGDSGYDIKFAIGDVVIPYECRPTAMRRALSNLIENAAKYGKIAHVNLVGDCPCIILRIDDEGPGIPQHLHEEIFEPFFRIENSRSRDTGGTGLGMTVARSVIRAHGGDISLQNRKEGGLRMEIKLPVPKI</sequence>
<keyword evidence="11" id="KW-0067">ATP-binding</keyword>
<feature type="transmembrane region" description="Helical" evidence="15">
    <location>
        <begin position="169"/>
        <end position="190"/>
    </location>
</feature>
<dbReference type="InterPro" id="IPR003660">
    <property type="entry name" value="HAMP_dom"/>
</dbReference>
<dbReference type="PANTHER" id="PTHR44936">
    <property type="entry name" value="SENSOR PROTEIN CREC"/>
    <property type="match status" value="1"/>
</dbReference>
<dbReference type="AlphaFoldDB" id="A0A3B0TFP1"/>
<evidence type="ECO:0000256" key="14">
    <source>
        <dbReference type="ARBA" id="ARBA00023136"/>
    </source>
</evidence>
<dbReference type="Pfam" id="PF00512">
    <property type="entry name" value="HisKA"/>
    <property type="match status" value="1"/>
</dbReference>
<evidence type="ECO:0000313" key="18">
    <source>
        <dbReference type="EMBL" id="VAW17441.1"/>
    </source>
</evidence>
<keyword evidence="13" id="KW-0902">Two-component regulatory system</keyword>
<dbReference type="SMART" id="SM00387">
    <property type="entry name" value="HATPase_c"/>
    <property type="match status" value="1"/>
</dbReference>
<dbReference type="EMBL" id="UOEQ01000137">
    <property type="protein sequence ID" value="VAW17441.1"/>
    <property type="molecule type" value="Genomic_DNA"/>
</dbReference>
<evidence type="ECO:0000256" key="3">
    <source>
        <dbReference type="ARBA" id="ARBA00012438"/>
    </source>
</evidence>
<keyword evidence="5" id="KW-0997">Cell inner membrane</keyword>
<dbReference type="InterPro" id="IPR050980">
    <property type="entry name" value="2C_sensor_his_kinase"/>
</dbReference>
<keyword evidence="7" id="KW-0808">Transferase</keyword>
<keyword evidence="10" id="KW-0418">Kinase</keyword>
<evidence type="ECO:0000256" key="6">
    <source>
        <dbReference type="ARBA" id="ARBA00022553"/>
    </source>
</evidence>
<evidence type="ECO:0000256" key="13">
    <source>
        <dbReference type="ARBA" id="ARBA00023012"/>
    </source>
</evidence>
<keyword evidence="9" id="KW-0547">Nucleotide-binding</keyword>
<reference evidence="18" key="1">
    <citation type="submission" date="2018-06" db="EMBL/GenBank/DDBJ databases">
        <authorList>
            <person name="Zhirakovskaya E."/>
        </authorList>
    </citation>
    <scope>NUCLEOTIDE SEQUENCE</scope>
</reference>
<feature type="domain" description="HAMP" evidence="17">
    <location>
        <begin position="191"/>
        <end position="243"/>
    </location>
</feature>
<dbReference type="InterPro" id="IPR003661">
    <property type="entry name" value="HisK_dim/P_dom"/>
</dbReference>
<evidence type="ECO:0000256" key="8">
    <source>
        <dbReference type="ARBA" id="ARBA00022692"/>
    </source>
</evidence>
<dbReference type="Pfam" id="PF02518">
    <property type="entry name" value="HATPase_c"/>
    <property type="match status" value="1"/>
</dbReference>
<feature type="domain" description="Histidine kinase" evidence="16">
    <location>
        <begin position="251"/>
        <end position="451"/>
    </location>
</feature>
<dbReference type="GO" id="GO:0005524">
    <property type="term" value="F:ATP binding"/>
    <property type="evidence" value="ECO:0007669"/>
    <property type="project" value="UniProtKB-KW"/>
</dbReference>
<comment type="catalytic activity">
    <reaction evidence="1">
        <text>ATP + protein L-histidine = ADP + protein N-phospho-L-histidine.</text>
        <dbReference type="EC" id="2.7.13.3"/>
    </reaction>
</comment>
<dbReference type="InterPro" id="IPR004358">
    <property type="entry name" value="Sig_transdc_His_kin-like_C"/>
</dbReference>
<gene>
    <name evidence="18" type="ORF">MNBD_ALPHA11-2230</name>
</gene>
<dbReference type="CDD" id="cd00082">
    <property type="entry name" value="HisKA"/>
    <property type="match status" value="1"/>
</dbReference>
<name>A0A3B0TFP1_9ZZZZ</name>
<evidence type="ECO:0000256" key="7">
    <source>
        <dbReference type="ARBA" id="ARBA00022679"/>
    </source>
</evidence>
<dbReference type="PRINTS" id="PR00344">
    <property type="entry name" value="BCTRLSENSOR"/>
</dbReference>
<dbReference type="GO" id="GO:0000155">
    <property type="term" value="F:phosphorelay sensor kinase activity"/>
    <property type="evidence" value="ECO:0007669"/>
    <property type="project" value="InterPro"/>
</dbReference>
<evidence type="ECO:0000259" key="17">
    <source>
        <dbReference type="PROSITE" id="PS50885"/>
    </source>
</evidence>
<keyword evidence="6" id="KW-0597">Phosphoprotein</keyword>
<evidence type="ECO:0000256" key="4">
    <source>
        <dbReference type="ARBA" id="ARBA00022475"/>
    </source>
</evidence>
<evidence type="ECO:0000256" key="12">
    <source>
        <dbReference type="ARBA" id="ARBA00022989"/>
    </source>
</evidence>
<protein>
    <recommendedName>
        <fullName evidence="3">histidine kinase</fullName>
        <ecNumber evidence="3">2.7.13.3</ecNumber>
    </recommendedName>
</protein>
<keyword evidence="12 15" id="KW-1133">Transmembrane helix</keyword>
<keyword evidence="4" id="KW-1003">Cell membrane</keyword>
<dbReference type="InterPro" id="IPR005467">
    <property type="entry name" value="His_kinase_dom"/>
</dbReference>